<organism evidence="2 3">
    <name type="scientific">Chitinophaga skermanii</name>
    <dbReference type="NCBI Taxonomy" id="331697"/>
    <lineage>
        <taxon>Bacteria</taxon>
        <taxon>Pseudomonadati</taxon>
        <taxon>Bacteroidota</taxon>
        <taxon>Chitinophagia</taxon>
        <taxon>Chitinophagales</taxon>
        <taxon>Chitinophagaceae</taxon>
        <taxon>Chitinophaga</taxon>
    </lineage>
</organism>
<dbReference type="RefSeq" id="WP_148707240.1">
    <property type="nucleotide sequence ID" value="NZ_QLLL01000003.1"/>
</dbReference>
<dbReference type="Proteomes" id="UP000249547">
    <property type="component" value="Unassembled WGS sequence"/>
</dbReference>
<feature type="region of interest" description="Disordered" evidence="1">
    <location>
        <begin position="33"/>
        <end position="54"/>
    </location>
</feature>
<dbReference type="EMBL" id="QLLL01000003">
    <property type="protein sequence ID" value="RAJ06476.1"/>
    <property type="molecule type" value="Genomic_DNA"/>
</dbReference>
<dbReference type="Gene3D" id="1.20.5.320">
    <property type="entry name" value="6-Phosphogluconate Dehydrogenase, domain 3"/>
    <property type="match status" value="1"/>
</dbReference>
<protein>
    <recommendedName>
        <fullName evidence="4">Collagen triple helix repeat protein</fullName>
    </recommendedName>
</protein>
<gene>
    <name evidence="2" type="ORF">LX64_01603</name>
</gene>
<name>A0A327QPB5_9BACT</name>
<reference evidence="2 3" key="1">
    <citation type="submission" date="2018-06" db="EMBL/GenBank/DDBJ databases">
        <title>Genomic Encyclopedia of Archaeal and Bacterial Type Strains, Phase II (KMG-II): from individual species to whole genera.</title>
        <authorList>
            <person name="Goeker M."/>
        </authorList>
    </citation>
    <scope>NUCLEOTIDE SEQUENCE [LARGE SCALE GENOMIC DNA]</scope>
    <source>
        <strain evidence="2 3">DSM 23857</strain>
    </source>
</reference>
<comment type="caution">
    <text evidence="2">The sequence shown here is derived from an EMBL/GenBank/DDBJ whole genome shotgun (WGS) entry which is preliminary data.</text>
</comment>
<keyword evidence="3" id="KW-1185">Reference proteome</keyword>
<dbReference type="OrthoDB" id="679784at2"/>
<evidence type="ECO:0000313" key="2">
    <source>
        <dbReference type="EMBL" id="RAJ06476.1"/>
    </source>
</evidence>
<evidence type="ECO:0008006" key="4">
    <source>
        <dbReference type="Google" id="ProtNLM"/>
    </source>
</evidence>
<sequence length="198" mass="20613">MKRQTPISQLVLVVGLLFAVCMISCSKDGSDGVDGATGPAGPAGPAGPQEPKGDPGSGNIIYSTWLDVAFKADTSHTAGGGIDTVGYYATIDAPKLTAALLSTADVKVYINANTAASPTIYPLPYYNAYSGLSIEMSASTQKIDLYSNGNMSTIVGNGVKYQQYRYMIIPGSVTARSAAPAVDWTNYAAVQAYLGLHD</sequence>
<dbReference type="AlphaFoldDB" id="A0A327QPB5"/>
<evidence type="ECO:0000313" key="3">
    <source>
        <dbReference type="Proteomes" id="UP000249547"/>
    </source>
</evidence>
<evidence type="ECO:0000256" key="1">
    <source>
        <dbReference type="SAM" id="MobiDB-lite"/>
    </source>
</evidence>
<proteinExistence type="predicted"/>
<accession>A0A327QPB5</accession>